<protein>
    <recommendedName>
        <fullName evidence="6">Copper resistance protein D</fullName>
    </recommendedName>
</protein>
<keyword evidence="4 6" id="KW-1133">Transmembrane helix</keyword>
<comment type="similarity">
    <text evidence="6">Belongs to the CopD family.</text>
</comment>
<evidence type="ECO:0000256" key="1">
    <source>
        <dbReference type="ARBA" id="ARBA00004651"/>
    </source>
</evidence>
<evidence type="ECO:0000313" key="8">
    <source>
        <dbReference type="EMBL" id="BBJ04937.1"/>
    </source>
</evidence>
<dbReference type="PANTHER" id="PTHR34820">
    <property type="entry name" value="INNER MEMBRANE PROTEIN YEBZ"/>
    <property type="match status" value="1"/>
</dbReference>
<dbReference type="GO" id="GO:0046688">
    <property type="term" value="P:response to copper ion"/>
    <property type="evidence" value="ECO:0007669"/>
    <property type="project" value="UniProtKB-UniRule"/>
</dbReference>
<keyword evidence="6" id="KW-0997">Cell inner membrane</keyword>
<feature type="transmembrane region" description="Helical" evidence="6">
    <location>
        <begin position="13"/>
        <end position="32"/>
    </location>
</feature>
<feature type="transmembrane region" description="Helical" evidence="6">
    <location>
        <begin position="44"/>
        <end position="62"/>
    </location>
</feature>
<feature type="transmembrane region" description="Helical" evidence="6">
    <location>
        <begin position="259"/>
        <end position="282"/>
    </location>
</feature>
<feature type="transmembrane region" description="Helical" evidence="6">
    <location>
        <begin position="188"/>
        <end position="207"/>
    </location>
</feature>
<name>A0A455WDB8_MARNT</name>
<keyword evidence="3 6" id="KW-0812">Transmembrane</keyword>
<dbReference type="GO" id="GO:0005886">
    <property type="term" value="C:plasma membrane"/>
    <property type="evidence" value="ECO:0007669"/>
    <property type="project" value="UniProtKB-SubCell"/>
</dbReference>
<dbReference type="InterPro" id="IPR008457">
    <property type="entry name" value="Cu-R_CopD_dom"/>
</dbReference>
<evidence type="ECO:0000256" key="5">
    <source>
        <dbReference type="ARBA" id="ARBA00023136"/>
    </source>
</evidence>
<evidence type="ECO:0000256" key="3">
    <source>
        <dbReference type="ARBA" id="ARBA00022692"/>
    </source>
</evidence>
<sequence length="285" mass="30309">MDIWTLLTVATKVLIYLSTAGVIGGLFCLWLLKPHGLERPIQRYMLVAGLAGLAATAASFPVHTGAAFGEGIAGAFDPDIASIIWETNVGDSTGARLLGFILTLAGMWVAWRGFRYLGHTLVIAGAVSLLFAFTQTGHLHDDSRGGVLLAIHLLGIALWLGSLYPLWRASNSHQIAQLQASMDRFGQTAVAFVGALVVCGVLMILLLVQPLSGLVNSAYGWLLLTKLALVSLLLALGAINKLYIVPRLARAGYTRRLQLSIITEMTVGLAILVITAVLTTVVGPE</sequence>
<feature type="transmembrane region" description="Helical" evidence="6">
    <location>
        <begin position="116"/>
        <end position="134"/>
    </location>
</feature>
<organism evidence="8">
    <name type="scientific">Marinobacter nauticus</name>
    <name type="common">Marinobacter hydrocarbonoclasticus</name>
    <name type="synonym">Marinobacter aquaeolei</name>
    <dbReference type="NCBI Taxonomy" id="2743"/>
    <lineage>
        <taxon>Bacteria</taxon>
        <taxon>Pseudomonadati</taxon>
        <taxon>Pseudomonadota</taxon>
        <taxon>Gammaproteobacteria</taxon>
        <taxon>Pseudomonadales</taxon>
        <taxon>Marinobacteraceae</taxon>
        <taxon>Marinobacter</taxon>
    </lineage>
</organism>
<comment type="subcellular location">
    <subcellularLocation>
        <location evidence="6">Cell inner membrane</location>
        <topology evidence="6">Multi-pass membrane protein</topology>
    </subcellularLocation>
    <subcellularLocation>
        <location evidence="1">Cell membrane</location>
        <topology evidence="1">Multi-pass membrane protein</topology>
    </subcellularLocation>
</comment>
<evidence type="ECO:0000259" key="7">
    <source>
        <dbReference type="Pfam" id="PF05425"/>
    </source>
</evidence>
<feature type="domain" description="Copper resistance protein D" evidence="7">
    <location>
        <begin position="181"/>
        <end position="278"/>
    </location>
</feature>
<dbReference type="PANTHER" id="PTHR34820:SF4">
    <property type="entry name" value="INNER MEMBRANE PROTEIN YEBZ"/>
    <property type="match status" value="1"/>
</dbReference>
<accession>A0A455WDB8</accession>
<keyword evidence="2 6" id="KW-1003">Cell membrane</keyword>
<evidence type="ECO:0000256" key="2">
    <source>
        <dbReference type="ARBA" id="ARBA00022475"/>
    </source>
</evidence>
<dbReference type="AlphaFoldDB" id="A0A455WDB8"/>
<dbReference type="Pfam" id="PF05425">
    <property type="entry name" value="CopD"/>
    <property type="match status" value="1"/>
</dbReference>
<gene>
    <name evidence="8" type="ORF">YBY_27860</name>
</gene>
<dbReference type="GO" id="GO:0006825">
    <property type="term" value="P:copper ion transport"/>
    <property type="evidence" value="ECO:0007669"/>
    <property type="project" value="InterPro"/>
</dbReference>
<feature type="transmembrane region" description="Helical" evidence="6">
    <location>
        <begin position="219"/>
        <end position="239"/>
    </location>
</feature>
<feature type="transmembrane region" description="Helical" evidence="6">
    <location>
        <begin position="146"/>
        <end position="167"/>
    </location>
</feature>
<reference evidence="8" key="1">
    <citation type="submission" date="2019-03" db="EMBL/GenBank/DDBJ databases">
        <title>Whole genome analysis of nitrate-reducing bacteria Marinobacter hydrocarbonoclasticus YB03.</title>
        <authorList>
            <person name="Azam A.H."/>
            <person name="Yuk S.R."/>
            <person name="Kamarisima K."/>
            <person name="Miyanaga K."/>
            <person name="Tanji Y."/>
        </authorList>
    </citation>
    <scope>NUCLEOTIDE SEQUENCE</scope>
    <source>
        <strain evidence="8">YB03</strain>
    </source>
</reference>
<evidence type="ECO:0000256" key="4">
    <source>
        <dbReference type="ARBA" id="ARBA00022989"/>
    </source>
</evidence>
<dbReference type="EMBL" id="AP019537">
    <property type="protein sequence ID" value="BBJ04937.1"/>
    <property type="molecule type" value="Genomic_DNA"/>
</dbReference>
<comment type="function">
    <text evidence="6">Involved in copper resistance.</text>
</comment>
<keyword evidence="6" id="KW-0186">Copper</keyword>
<proteinExistence type="inferred from homology"/>
<dbReference type="InterPro" id="IPR032694">
    <property type="entry name" value="CopC/D"/>
</dbReference>
<keyword evidence="5 6" id="KW-0472">Membrane</keyword>
<evidence type="ECO:0000256" key="6">
    <source>
        <dbReference type="RuleBase" id="RU369037"/>
    </source>
</evidence>
<feature type="transmembrane region" description="Helical" evidence="6">
    <location>
        <begin position="94"/>
        <end position="111"/>
    </location>
</feature>